<name>A0A0S4U159_RALSL</name>
<accession>A0A0S4U159</accession>
<protein>
    <submittedName>
        <fullName evidence="1">Uncharacterized protein</fullName>
    </submittedName>
</protein>
<dbReference type="EMBL" id="LN899819">
    <property type="protein sequence ID" value="CUV15911.1"/>
    <property type="molecule type" value="Genomic_DNA"/>
</dbReference>
<gene>
    <name evidence="1" type="ORF">RUN39_v1_2830002</name>
</gene>
<sequence length="91" mass="10729">MIRLTTDPFDTKRQSLKLFLREHQRRKQKSGFQNISDARFPFDVRAYRLQGCDVAADGPQRDSHLKRKRMSGHRLPVPAQYLHEAEYAMTL</sequence>
<reference evidence="1" key="1">
    <citation type="submission" date="2015-10" db="EMBL/GenBank/DDBJ databases">
        <authorList>
            <person name="Gilbert D.G."/>
        </authorList>
    </citation>
    <scope>NUCLEOTIDE SEQUENCE</scope>
    <source>
        <strain evidence="1">Phyl III-seqv23</strain>
    </source>
</reference>
<evidence type="ECO:0000313" key="1">
    <source>
        <dbReference type="EMBL" id="CUV15911.1"/>
    </source>
</evidence>
<proteinExistence type="predicted"/>
<organism evidence="1">
    <name type="scientific">Ralstonia solanacearum</name>
    <name type="common">Pseudomonas solanacearum</name>
    <dbReference type="NCBI Taxonomy" id="305"/>
    <lineage>
        <taxon>Bacteria</taxon>
        <taxon>Pseudomonadati</taxon>
        <taxon>Pseudomonadota</taxon>
        <taxon>Betaproteobacteria</taxon>
        <taxon>Burkholderiales</taxon>
        <taxon>Burkholderiaceae</taxon>
        <taxon>Ralstonia</taxon>
        <taxon>Ralstonia solanacearum species complex</taxon>
    </lineage>
</organism>
<dbReference type="AlphaFoldDB" id="A0A0S4U159"/>